<organism evidence="3 4">
    <name type="scientific">Tolypocladium ophioglossoides (strain CBS 100239)</name>
    <name type="common">Snaketongue truffleclub</name>
    <name type="synonym">Elaphocordyceps ophioglossoides</name>
    <dbReference type="NCBI Taxonomy" id="1163406"/>
    <lineage>
        <taxon>Eukaryota</taxon>
        <taxon>Fungi</taxon>
        <taxon>Dikarya</taxon>
        <taxon>Ascomycota</taxon>
        <taxon>Pezizomycotina</taxon>
        <taxon>Sordariomycetes</taxon>
        <taxon>Hypocreomycetidae</taxon>
        <taxon>Hypocreales</taxon>
        <taxon>Ophiocordycipitaceae</taxon>
        <taxon>Tolypocladium</taxon>
    </lineage>
</organism>
<protein>
    <submittedName>
        <fullName evidence="3">Uncharacterized protein</fullName>
    </submittedName>
</protein>
<feature type="region of interest" description="Disordered" evidence="1">
    <location>
        <begin position="73"/>
        <end position="101"/>
    </location>
</feature>
<evidence type="ECO:0000313" key="3">
    <source>
        <dbReference type="EMBL" id="KND86440.1"/>
    </source>
</evidence>
<gene>
    <name evidence="3" type="ORF">TOPH_08937</name>
</gene>
<keyword evidence="2" id="KW-0472">Membrane</keyword>
<feature type="compositionally biased region" description="Basic and acidic residues" evidence="1">
    <location>
        <begin position="91"/>
        <end position="101"/>
    </location>
</feature>
<keyword evidence="4" id="KW-1185">Reference proteome</keyword>
<name>A0A0L0MY88_TOLOC</name>
<reference evidence="3 4" key="1">
    <citation type="journal article" date="2015" name="BMC Genomics">
        <title>The genome of the truffle-parasite Tolypocladium ophioglossoides and the evolution of antifungal peptaibiotics.</title>
        <authorList>
            <person name="Quandt C.A."/>
            <person name="Bushley K.E."/>
            <person name="Spatafora J.W."/>
        </authorList>
    </citation>
    <scope>NUCLEOTIDE SEQUENCE [LARGE SCALE GENOMIC DNA]</scope>
    <source>
        <strain evidence="3 4">CBS 100239</strain>
    </source>
</reference>
<proteinExistence type="predicted"/>
<dbReference type="Proteomes" id="UP000036947">
    <property type="component" value="Unassembled WGS sequence"/>
</dbReference>
<dbReference type="OrthoDB" id="4924534at2759"/>
<dbReference type="EMBL" id="LFRF01000057">
    <property type="protein sequence ID" value="KND86440.1"/>
    <property type="molecule type" value="Genomic_DNA"/>
</dbReference>
<dbReference type="AlphaFoldDB" id="A0A0L0MY88"/>
<evidence type="ECO:0000256" key="2">
    <source>
        <dbReference type="SAM" id="Phobius"/>
    </source>
</evidence>
<comment type="caution">
    <text evidence="3">The sequence shown here is derived from an EMBL/GenBank/DDBJ whole genome shotgun (WGS) entry which is preliminary data.</text>
</comment>
<feature type="transmembrane region" description="Helical" evidence="2">
    <location>
        <begin position="22"/>
        <end position="48"/>
    </location>
</feature>
<accession>A0A0L0MY88</accession>
<keyword evidence="2" id="KW-0812">Transmembrane</keyword>
<sequence>MAEAPQQASWALVDLLMPHSSLLVRAISFVCLALGTIFILPLFFLLAYDLSLWIWRHSLSLFSTRGIDSVPAAAPGDPSSSFAATTATDAQRQESKQTRKR</sequence>
<keyword evidence="2" id="KW-1133">Transmembrane helix</keyword>
<feature type="compositionally biased region" description="Low complexity" evidence="1">
    <location>
        <begin position="79"/>
        <end position="88"/>
    </location>
</feature>
<evidence type="ECO:0000256" key="1">
    <source>
        <dbReference type="SAM" id="MobiDB-lite"/>
    </source>
</evidence>
<evidence type="ECO:0000313" key="4">
    <source>
        <dbReference type="Proteomes" id="UP000036947"/>
    </source>
</evidence>